<evidence type="ECO:0000313" key="8">
    <source>
        <dbReference type="Proteomes" id="UP001174909"/>
    </source>
</evidence>
<evidence type="ECO:0000256" key="2">
    <source>
        <dbReference type="ARBA" id="ARBA00022630"/>
    </source>
</evidence>
<dbReference type="PROSITE" id="PS01136">
    <property type="entry name" value="UPF0034"/>
    <property type="match status" value="1"/>
</dbReference>
<organism evidence="7 8">
    <name type="scientific">Geodia barretti</name>
    <name type="common">Barrett's horny sponge</name>
    <dbReference type="NCBI Taxonomy" id="519541"/>
    <lineage>
        <taxon>Eukaryota</taxon>
        <taxon>Metazoa</taxon>
        <taxon>Porifera</taxon>
        <taxon>Demospongiae</taxon>
        <taxon>Heteroscleromorpha</taxon>
        <taxon>Tetractinellida</taxon>
        <taxon>Astrophorina</taxon>
        <taxon>Geodiidae</taxon>
        <taxon>Geodia</taxon>
    </lineage>
</organism>
<proteinExistence type="predicted"/>
<gene>
    <name evidence="7" type="ORF">GBAR_LOCUS20697</name>
</gene>
<evidence type="ECO:0000256" key="4">
    <source>
        <dbReference type="ARBA" id="ARBA00022694"/>
    </source>
</evidence>
<keyword evidence="5" id="KW-0560">Oxidoreductase</keyword>
<feature type="domain" description="DUS-like FMN-binding" evidence="6">
    <location>
        <begin position="44"/>
        <end position="245"/>
    </location>
</feature>
<dbReference type="PANTHER" id="PTHR11082">
    <property type="entry name" value="TRNA-DIHYDROURIDINE SYNTHASE"/>
    <property type="match status" value="1"/>
</dbReference>
<dbReference type="Pfam" id="PF01207">
    <property type="entry name" value="Dus"/>
    <property type="match status" value="1"/>
</dbReference>
<protein>
    <submittedName>
        <fullName evidence="7">tRNA-dihydrouridine(20a/20b) synthase [NAD(P)+]-like</fullName>
    </submittedName>
</protein>
<comment type="cofactor">
    <cofactor evidence="1">
        <name>FMN</name>
        <dbReference type="ChEBI" id="CHEBI:58210"/>
    </cofactor>
</comment>
<dbReference type="GO" id="GO:0050660">
    <property type="term" value="F:flavin adenine dinucleotide binding"/>
    <property type="evidence" value="ECO:0007669"/>
    <property type="project" value="InterPro"/>
</dbReference>
<dbReference type="InterPro" id="IPR018517">
    <property type="entry name" value="tRNA_hU_synthase_CS"/>
</dbReference>
<keyword evidence="2" id="KW-0285">Flavoprotein</keyword>
<comment type="caution">
    <text evidence="7">The sequence shown here is derived from an EMBL/GenBank/DDBJ whole genome shotgun (WGS) entry which is preliminary data.</text>
</comment>
<evidence type="ECO:0000256" key="5">
    <source>
        <dbReference type="ARBA" id="ARBA00023002"/>
    </source>
</evidence>
<dbReference type="AlphaFoldDB" id="A0AA35SW52"/>
<evidence type="ECO:0000259" key="6">
    <source>
        <dbReference type="Pfam" id="PF01207"/>
    </source>
</evidence>
<keyword evidence="4" id="KW-0819">tRNA processing</keyword>
<dbReference type="GO" id="GO:0017150">
    <property type="term" value="F:tRNA dihydrouridine synthase activity"/>
    <property type="evidence" value="ECO:0007669"/>
    <property type="project" value="InterPro"/>
</dbReference>
<keyword evidence="8" id="KW-1185">Reference proteome</keyword>
<keyword evidence="3" id="KW-0288">FMN</keyword>
<sequence length="338" mass="37019">MEENADGGDASVVPYGRCAAELRPTEPVISPLELLRSEKVVRICAPMVRYSKLPFRALVRRYGCDVAYTPMIVSDSFVQSSKARDVEFTTNYDDRPLIVQFAATNSADFARAAELVAPFADGIDLNCGCPQRWALADGYGAALMKKPELVADMVHGARTRTSLPVSIKIRIHGDLRETVELCRRAESAGCGWITVHGRTTKQRAEPCNFDAIKIVKESVNVPVVANGDIRNEDDIHRVADMTGVDVKIFSKFSSVQSDGSERCSGEPSHVLWCLHHSSGGGAGLAGPLTCTRTDPLHIPPPPHTHVERVHSRVEKRVFNTLTSTPAVLDFLRTHYGIT</sequence>
<accession>A0AA35SW52</accession>
<dbReference type="Gene3D" id="3.20.20.70">
    <property type="entry name" value="Aldolase class I"/>
    <property type="match status" value="1"/>
</dbReference>
<evidence type="ECO:0000313" key="7">
    <source>
        <dbReference type="EMBL" id="CAI8036958.1"/>
    </source>
</evidence>
<evidence type="ECO:0000256" key="1">
    <source>
        <dbReference type="ARBA" id="ARBA00001917"/>
    </source>
</evidence>
<dbReference type="InterPro" id="IPR013785">
    <property type="entry name" value="Aldolase_TIM"/>
</dbReference>
<dbReference type="EMBL" id="CASHTH010002909">
    <property type="protein sequence ID" value="CAI8036958.1"/>
    <property type="molecule type" value="Genomic_DNA"/>
</dbReference>
<dbReference type="Proteomes" id="UP001174909">
    <property type="component" value="Unassembled WGS sequence"/>
</dbReference>
<dbReference type="PANTHER" id="PTHR11082:SF31">
    <property type="entry name" value="TRNA-DIHYDROURIDINE(20A_20B) SYNTHASE [NAD(P)+]-LIKE"/>
    <property type="match status" value="1"/>
</dbReference>
<name>A0AA35SW52_GEOBA</name>
<evidence type="ECO:0000256" key="3">
    <source>
        <dbReference type="ARBA" id="ARBA00022643"/>
    </source>
</evidence>
<reference evidence="7" key="1">
    <citation type="submission" date="2023-03" db="EMBL/GenBank/DDBJ databases">
        <authorList>
            <person name="Steffen K."/>
            <person name="Cardenas P."/>
        </authorList>
    </citation>
    <scope>NUCLEOTIDE SEQUENCE</scope>
</reference>
<dbReference type="InterPro" id="IPR035587">
    <property type="entry name" value="DUS-like_FMN-bd"/>
</dbReference>
<dbReference type="CDD" id="cd02801">
    <property type="entry name" value="DUS_like_FMN"/>
    <property type="match status" value="1"/>
</dbReference>
<dbReference type="SUPFAM" id="SSF51395">
    <property type="entry name" value="FMN-linked oxidoreductases"/>
    <property type="match status" value="1"/>
</dbReference>